<keyword evidence="2" id="KW-1185">Reference proteome</keyword>
<comment type="caution">
    <text evidence="1">The sequence shown here is derived from an EMBL/GenBank/DDBJ whole genome shotgun (WGS) entry which is preliminary data.</text>
</comment>
<dbReference type="RefSeq" id="WP_181557558.1">
    <property type="nucleotide sequence ID" value="NZ_JACDUT010000022.1"/>
</dbReference>
<sequence length="412" mass="48657">MAKILGYQLSETSIKLLKFLFYYRGMTALQLAKMYFKSHNITGVQKSSAHNYLRKLKDQKLVTSKKIEADNYAGSLYYLTQAGLELVKSLLNIEDGQTGTGYILANEDKEDTQADLEYVIYKPPTEQIHHHLILIDFFVRLRLMSNQQVDHRLSMYASKAYEYNGKEAKIRPDAEVVLPYDRHYYIEVDRATESHSQLIQKFENYRHYFEYAEEINEKLPAAIVFVTDEKQQQYGMNRRWANVLAAYLKTMGDYALKVNLFMLPLNKVDHFIRFETYRPQLNRKVQTLLEKTLIQKGNYKDVQTFKQPTDYSSIDYMIAFTQTQYHIYFIRVAYEYDASIFSGFYHFINNLGDIHRKQQTPYKPSGVSQAIFYTDERPFLPDYMRKNYDLPPELLSHLELLSQHLSMYKLPL</sequence>
<dbReference type="Pfam" id="PF13814">
    <property type="entry name" value="Replic_Relax"/>
    <property type="match status" value="1"/>
</dbReference>
<proteinExistence type="predicted"/>
<dbReference type="GO" id="GO:0003677">
    <property type="term" value="F:DNA binding"/>
    <property type="evidence" value="ECO:0007669"/>
    <property type="project" value="UniProtKB-KW"/>
</dbReference>
<evidence type="ECO:0000313" key="1">
    <source>
        <dbReference type="EMBL" id="MBA2876913.1"/>
    </source>
</evidence>
<dbReference type="InterPro" id="IPR036390">
    <property type="entry name" value="WH_DNA-bd_sf"/>
</dbReference>
<dbReference type="Proteomes" id="UP000523087">
    <property type="component" value="Unassembled WGS sequence"/>
</dbReference>
<dbReference type="Gene3D" id="1.10.10.10">
    <property type="entry name" value="Winged helix-like DNA-binding domain superfamily/Winged helix DNA-binding domain"/>
    <property type="match status" value="1"/>
</dbReference>
<gene>
    <name evidence="1" type="ORF">HNR31_003753</name>
</gene>
<keyword evidence="1" id="KW-0238">DNA-binding</keyword>
<organism evidence="1 2">
    <name type="scientific">Thermaerobacillus caldiproteolyticus</name>
    <dbReference type="NCBI Taxonomy" id="247480"/>
    <lineage>
        <taxon>Bacteria</taxon>
        <taxon>Bacillati</taxon>
        <taxon>Bacillota</taxon>
        <taxon>Bacilli</taxon>
        <taxon>Bacillales</taxon>
        <taxon>Anoxybacillaceae</taxon>
        <taxon>Thermaerobacillus</taxon>
    </lineage>
</organism>
<dbReference type="InterPro" id="IPR036388">
    <property type="entry name" value="WH-like_DNA-bd_sf"/>
</dbReference>
<protein>
    <submittedName>
        <fullName evidence="1">DNA-binding MarR family transcriptional regulator</fullName>
    </submittedName>
</protein>
<dbReference type="AlphaFoldDB" id="A0A7V9ZAB6"/>
<name>A0A7V9ZAB6_9BACL</name>
<dbReference type="InterPro" id="IPR025855">
    <property type="entry name" value="Replic_Relax"/>
</dbReference>
<dbReference type="EMBL" id="JACDUT010000022">
    <property type="protein sequence ID" value="MBA2876913.1"/>
    <property type="molecule type" value="Genomic_DNA"/>
</dbReference>
<reference evidence="1 2" key="1">
    <citation type="submission" date="2020-07" db="EMBL/GenBank/DDBJ databases">
        <title>Genomic Encyclopedia of Type Strains, Phase IV (KMG-IV): sequencing the most valuable type-strain genomes for metagenomic binning, comparative biology and taxonomic classification.</title>
        <authorList>
            <person name="Goeker M."/>
        </authorList>
    </citation>
    <scope>NUCLEOTIDE SEQUENCE [LARGE SCALE GENOMIC DNA]</scope>
    <source>
        <strain evidence="1 2">DSM 15730</strain>
    </source>
</reference>
<evidence type="ECO:0000313" key="2">
    <source>
        <dbReference type="Proteomes" id="UP000523087"/>
    </source>
</evidence>
<dbReference type="SUPFAM" id="SSF46785">
    <property type="entry name" value="Winged helix' DNA-binding domain"/>
    <property type="match status" value="1"/>
</dbReference>
<accession>A0A7V9ZAB6</accession>